<dbReference type="AlphaFoldDB" id="A0A562ZV91"/>
<dbReference type="PRINTS" id="PR00039">
    <property type="entry name" value="HTHLYSR"/>
</dbReference>
<evidence type="ECO:0000256" key="3">
    <source>
        <dbReference type="ARBA" id="ARBA00023125"/>
    </source>
</evidence>
<keyword evidence="2" id="KW-0805">Transcription regulation</keyword>
<dbReference type="SUPFAM" id="SSF53850">
    <property type="entry name" value="Periplasmic binding protein-like II"/>
    <property type="match status" value="1"/>
</dbReference>
<name>A0A562ZV91_9BURK</name>
<dbReference type="InterPro" id="IPR005119">
    <property type="entry name" value="LysR_subst-bd"/>
</dbReference>
<evidence type="ECO:0000256" key="1">
    <source>
        <dbReference type="ARBA" id="ARBA00009437"/>
    </source>
</evidence>
<dbReference type="InterPro" id="IPR000847">
    <property type="entry name" value="LysR_HTH_N"/>
</dbReference>
<dbReference type="Proteomes" id="UP000318199">
    <property type="component" value="Unassembled WGS sequence"/>
</dbReference>
<gene>
    <name evidence="6" type="ORF">FN976_06690</name>
</gene>
<organism evidence="6 7">
    <name type="scientific">Caenimonas sedimenti</name>
    <dbReference type="NCBI Taxonomy" id="2596921"/>
    <lineage>
        <taxon>Bacteria</taxon>
        <taxon>Pseudomonadati</taxon>
        <taxon>Pseudomonadota</taxon>
        <taxon>Betaproteobacteria</taxon>
        <taxon>Burkholderiales</taxon>
        <taxon>Comamonadaceae</taxon>
        <taxon>Caenimonas</taxon>
    </lineage>
</organism>
<dbReference type="Gene3D" id="1.10.10.10">
    <property type="entry name" value="Winged helix-like DNA-binding domain superfamily/Winged helix DNA-binding domain"/>
    <property type="match status" value="1"/>
</dbReference>
<dbReference type="SUPFAM" id="SSF46785">
    <property type="entry name" value="Winged helix' DNA-binding domain"/>
    <property type="match status" value="1"/>
</dbReference>
<evidence type="ECO:0000256" key="2">
    <source>
        <dbReference type="ARBA" id="ARBA00023015"/>
    </source>
</evidence>
<dbReference type="RefSeq" id="WP_145892207.1">
    <property type="nucleotide sequence ID" value="NZ_VOBQ01000004.1"/>
</dbReference>
<evidence type="ECO:0000256" key="4">
    <source>
        <dbReference type="ARBA" id="ARBA00023163"/>
    </source>
</evidence>
<dbReference type="InterPro" id="IPR036388">
    <property type="entry name" value="WH-like_DNA-bd_sf"/>
</dbReference>
<dbReference type="EMBL" id="VOBQ01000004">
    <property type="protein sequence ID" value="TWO72383.1"/>
    <property type="molecule type" value="Genomic_DNA"/>
</dbReference>
<sequence length="306" mass="33514">MNLVWLDDFLALAATGHFSQAAEARHASQPAFSRRIRALEEWIGADLFDRSTQPARLTETGEWFRVVAQDLVSRVARVPGEARRVADASSVTLRIAATHALSFTFLPRLLRNLESTVTLGPVQLVSDVLAQCEALMLQSKVHFVLSHAQPKAPGLLDTDAYLSCEVGTDALLTVSKPDAAGAPIHFLRGSERPVSVLHYAEPSGLGRILRAVLVPRLEEVPTETVFIAHLASVLRTMVLDGRGLAWLPQSLIVDDLRDGRLVEAAPREWRVPLEIRLYRERQLVGRAADKFWQAALEAPGAAGTSS</sequence>
<keyword evidence="3" id="KW-0238">DNA-binding</keyword>
<accession>A0A562ZV91</accession>
<comment type="similarity">
    <text evidence="1">Belongs to the LysR transcriptional regulatory family.</text>
</comment>
<proteinExistence type="inferred from homology"/>
<dbReference type="InterPro" id="IPR036390">
    <property type="entry name" value="WH_DNA-bd_sf"/>
</dbReference>
<keyword evidence="7" id="KW-1185">Reference proteome</keyword>
<feature type="domain" description="HTH lysR-type" evidence="5">
    <location>
        <begin position="1"/>
        <end position="58"/>
    </location>
</feature>
<evidence type="ECO:0000313" key="6">
    <source>
        <dbReference type="EMBL" id="TWO72383.1"/>
    </source>
</evidence>
<dbReference type="Pfam" id="PF03466">
    <property type="entry name" value="LysR_substrate"/>
    <property type="match status" value="1"/>
</dbReference>
<dbReference type="Gene3D" id="3.40.190.10">
    <property type="entry name" value="Periplasmic binding protein-like II"/>
    <property type="match status" value="2"/>
</dbReference>
<reference evidence="6 7" key="1">
    <citation type="submission" date="2019-07" db="EMBL/GenBank/DDBJ databases">
        <title>Caenimonas sedimenti sp. nov., isolated from activated sludge.</title>
        <authorList>
            <person name="Xu J."/>
        </authorList>
    </citation>
    <scope>NUCLEOTIDE SEQUENCE [LARGE SCALE GENOMIC DNA]</scope>
    <source>
        <strain evidence="6 7">HX-9-20</strain>
    </source>
</reference>
<evidence type="ECO:0000313" key="7">
    <source>
        <dbReference type="Proteomes" id="UP000318199"/>
    </source>
</evidence>
<dbReference type="GO" id="GO:0003700">
    <property type="term" value="F:DNA-binding transcription factor activity"/>
    <property type="evidence" value="ECO:0007669"/>
    <property type="project" value="InterPro"/>
</dbReference>
<protein>
    <submittedName>
        <fullName evidence="6">LysR family transcriptional regulator</fullName>
    </submittedName>
</protein>
<dbReference type="PANTHER" id="PTHR30126:SF2">
    <property type="entry name" value="HTH-TYPE TRANSCRIPTIONAL REGULATOR YJIE"/>
    <property type="match status" value="1"/>
</dbReference>
<dbReference type="Pfam" id="PF00126">
    <property type="entry name" value="HTH_1"/>
    <property type="match status" value="1"/>
</dbReference>
<evidence type="ECO:0000259" key="5">
    <source>
        <dbReference type="PROSITE" id="PS50931"/>
    </source>
</evidence>
<keyword evidence="4" id="KW-0804">Transcription</keyword>
<dbReference type="PROSITE" id="PS50931">
    <property type="entry name" value="HTH_LYSR"/>
    <property type="match status" value="1"/>
</dbReference>
<dbReference type="PANTHER" id="PTHR30126">
    <property type="entry name" value="HTH-TYPE TRANSCRIPTIONAL REGULATOR"/>
    <property type="match status" value="1"/>
</dbReference>
<dbReference type="OrthoDB" id="8715249at2"/>
<comment type="caution">
    <text evidence="6">The sequence shown here is derived from an EMBL/GenBank/DDBJ whole genome shotgun (WGS) entry which is preliminary data.</text>
</comment>
<dbReference type="GO" id="GO:0000976">
    <property type="term" value="F:transcription cis-regulatory region binding"/>
    <property type="evidence" value="ECO:0007669"/>
    <property type="project" value="TreeGrafter"/>
</dbReference>